<dbReference type="VEuPathDB" id="FungiDB:PC9H_004210"/>
<dbReference type="PANTHER" id="PTHR42973">
    <property type="entry name" value="BINDING OXIDOREDUCTASE, PUTATIVE (AFU_ORTHOLOGUE AFUA_1G17690)-RELATED"/>
    <property type="match status" value="1"/>
</dbReference>
<evidence type="ECO:0000256" key="3">
    <source>
        <dbReference type="ARBA" id="ARBA00022630"/>
    </source>
</evidence>
<evidence type="ECO:0000259" key="6">
    <source>
        <dbReference type="PROSITE" id="PS51387"/>
    </source>
</evidence>
<dbReference type="OrthoDB" id="407275at2759"/>
<keyword evidence="8" id="KW-1185">Reference proteome</keyword>
<dbReference type="InterPro" id="IPR050416">
    <property type="entry name" value="FAD-linked_Oxidoreductase"/>
</dbReference>
<dbReference type="AlphaFoldDB" id="A0A8H7A3W6"/>
<dbReference type="InterPro" id="IPR006093">
    <property type="entry name" value="Oxy_OxRdtase_FAD_BS"/>
</dbReference>
<dbReference type="GeneID" id="59374028"/>
<organism evidence="7 8">
    <name type="scientific">Pleurotus ostreatus</name>
    <name type="common">Oyster mushroom</name>
    <name type="synonym">White-rot fungus</name>
    <dbReference type="NCBI Taxonomy" id="5322"/>
    <lineage>
        <taxon>Eukaryota</taxon>
        <taxon>Fungi</taxon>
        <taxon>Dikarya</taxon>
        <taxon>Basidiomycota</taxon>
        <taxon>Agaricomycotina</taxon>
        <taxon>Agaricomycetes</taxon>
        <taxon>Agaricomycetidae</taxon>
        <taxon>Agaricales</taxon>
        <taxon>Pleurotineae</taxon>
        <taxon>Pleurotaceae</taxon>
        <taxon>Pleurotus</taxon>
    </lineage>
</organism>
<dbReference type="InterPro" id="IPR006094">
    <property type="entry name" value="Oxid_FAD_bind_N"/>
</dbReference>
<dbReference type="InterPro" id="IPR016169">
    <property type="entry name" value="FAD-bd_PCMH_sub2"/>
</dbReference>
<dbReference type="InterPro" id="IPR012951">
    <property type="entry name" value="BBE"/>
</dbReference>
<evidence type="ECO:0000313" key="8">
    <source>
        <dbReference type="Proteomes" id="UP000623687"/>
    </source>
</evidence>
<dbReference type="InterPro" id="IPR036318">
    <property type="entry name" value="FAD-bd_PCMH-like_sf"/>
</dbReference>
<feature type="domain" description="FAD-binding PCMH-type" evidence="6">
    <location>
        <begin position="148"/>
        <end position="322"/>
    </location>
</feature>
<dbReference type="Proteomes" id="UP000623687">
    <property type="component" value="Unassembled WGS sequence"/>
</dbReference>
<dbReference type="GO" id="GO:0016491">
    <property type="term" value="F:oxidoreductase activity"/>
    <property type="evidence" value="ECO:0007669"/>
    <property type="project" value="UniProtKB-KW"/>
</dbReference>
<name>A0A8H7A3W6_PLEOS</name>
<dbReference type="Pfam" id="PF08031">
    <property type="entry name" value="BBE"/>
    <property type="match status" value="1"/>
</dbReference>
<dbReference type="InterPro" id="IPR016166">
    <property type="entry name" value="FAD-bd_PCMH"/>
</dbReference>
<comment type="caution">
    <text evidence="7">The sequence shown here is derived from an EMBL/GenBank/DDBJ whole genome shotgun (WGS) entry which is preliminary data.</text>
</comment>
<evidence type="ECO:0000256" key="5">
    <source>
        <dbReference type="ARBA" id="ARBA00023002"/>
    </source>
</evidence>
<dbReference type="PROSITE" id="PS51387">
    <property type="entry name" value="FAD_PCMH"/>
    <property type="match status" value="1"/>
</dbReference>
<dbReference type="PANTHER" id="PTHR42973:SF39">
    <property type="entry name" value="FAD-BINDING PCMH-TYPE DOMAIN-CONTAINING PROTEIN"/>
    <property type="match status" value="1"/>
</dbReference>
<proteinExistence type="inferred from homology"/>
<dbReference type="Pfam" id="PF01565">
    <property type="entry name" value="FAD_binding_4"/>
    <property type="match status" value="1"/>
</dbReference>
<evidence type="ECO:0000256" key="4">
    <source>
        <dbReference type="ARBA" id="ARBA00022827"/>
    </source>
</evidence>
<evidence type="ECO:0000256" key="2">
    <source>
        <dbReference type="ARBA" id="ARBA00005466"/>
    </source>
</evidence>
<dbReference type="PROSITE" id="PS00862">
    <property type="entry name" value="OX2_COVAL_FAD"/>
    <property type="match status" value="1"/>
</dbReference>
<evidence type="ECO:0000256" key="1">
    <source>
        <dbReference type="ARBA" id="ARBA00001974"/>
    </source>
</evidence>
<dbReference type="RefSeq" id="XP_036635270.1">
    <property type="nucleotide sequence ID" value="XM_036773797.1"/>
</dbReference>
<dbReference type="EMBL" id="JACETU010000002">
    <property type="protein sequence ID" value="KAF7437371.1"/>
    <property type="molecule type" value="Genomic_DNA"/>
</dbReference>
<evidence type="ECO:0000313" key="7">
    <source>
        <dbReference type="EMBL" id="KAF7437371.1"/>
    </source>
</evidence>
<keyword evidence="5" id="KW-0560">Oxidoreductase</keyword>
<dbReference type="Gene3D" id="3.40.462.20">
    <property type="match status" value="1"/>
</dbReference>
<dbReference type="Gene3D" id="3.30.465.10">
    <property type="match status" value="1"/>
</dbReference>
<dbReference type="GO" id="GO:0071949">
    <property type="term" value="F:FAD binding"/>
    <property type="evidence" value="ECO:0007669"/>
    <property type="project" value="InterPro"/>
</dbReference>
<comment type="cofactor">
    <cofactor evidence="1">
        <name>FAD</name>
        <dbReference type="ChEBI" id="CHEBI:57692"/>
    </cofactor>
</comment>
<dbReference type="SUPFAM" id="SSF56176">
    <property type="entry name" value="FAD-binding/transporter-associated domain-like"/>
    <property type="match status" value="1"/>
</dbReference>
<accession>A0A8H7A3W6</accession>
<keyword evidence="4" id="KW-0274">FAD</keyword>
<sequence>MTDQICSQDLNYVRIICKHKYLPDYPSPVKKLMMCLSSVLSVALTNYGRNLSTEIQKTQHAEQWFHAPGLTVRSTFFSMVVLSRTLITPPALRPLSLIFLLVVIWARLATAALISDALLSCLQSSGISTVTSNSSTFAQDSLAFNRRFEYTPAAIVFPRSTQDVAIAVKCASSVNGTIPVSARSGGHSYGAFSLGGQDGTLVIDLSNLKNITVNQDYTANIQTGNRLGDVALALFANGERALAHGTCPYVGIGGHAGCGGFGLASRAWGLVLDQIESAEVVIANGTVLRASESINSDLFWALRGASPSFGIVTEYKVRTQSAPPSNIVFSYAYSVDPSVASEILASFQFFSQYSAPPELGLQLSVIPSRQPGIITLSLIGIYMGSLTTFNTIIAPLISSVPVSPRTTNVTQFEWIPSLVRKGGIGTLDTSLRLDASDTFFAKSLMVPHDAVLTPSAIRALFDYLAAEGVSTDTKWFVLADLFGGEGSIISDIPHNSTAYAHRKGLYNFQMYASSLDLQPPFPIDGIDFLNNLYNSITSNMPSNWSFGAYPCYADPTLSDIQWQTQYYGDHYPILQSIHSKYNPSSLFRYPQAVAA</sequence>
<keyword evidence="3" id="KW-0285">Flavoprotein</keyword>
<protein>
    <recommendedName>
        <fullName evidence="6">FAD-binding PCMH-type domain-containing protein</fullName>
    </recommendedName>
</protein>
<comment type="similarity">
    <text evidence="2">Belongs to the oxygen-dependent FAD-linked oxidoreductase family.</text>
</comment>
<reference evidence="7" key="1">
    <citation type="submission" date="2019-07" db="EMBL/GenBank/DDBJ databases">
        <authorList>
            <person name="Palmer J.M."/>
        </authorList>
    </citation>
    <scope>NUCLEOTIDE SEQUENCE</scope>
    <source>
        <strain evidence="7">PC9</strain>
    </source>
</reference>
<gene>
    <name evidence="7" type="ORF">PC9H_004210</name>
</gene>